<dbReference type="PROSITE" id="PS50042">
    <property type="entry name" value="CNMP_BINDING_3"/>
    <property type="match status" value="2"/>
</dbReference>
<evidence type="ECO:0000256" key="5">
    <source>
        <dbReference type="ARBA" id="ARBA00022566"/>
    </source>
</evidence>
<dbReference type="GO" id="GO:0005952">
    <property type="term" value="C:cAMP-dependent protein kinase complex"/>
    <property type="evidence" value="ECO:0007669"/>
    <property type="project" value="InterPro"/>
</dbReference>
<evidence type="ECO:0000259" key="14">
    <source>
        <dbReference type="PROSITE" id="PS50042"/>
    </source>
</evidence>
<dbReference type="PaxDb" id="9796-ENSECAP00000000501"/>
<evidence type="ECO:0000256" key="13">
    <source>
        <dbReference type="ARBA" id="ARBA00039637"/>
    </source>
</evidence>
<dbReference type="STRING" id="9796.ENSECAP00000000501"/>
<dbReference type="FunFam" id="1.20.890.10:FF:000001">
    <property type="entry name" value="cAMP-dependent protein kinase type I-alpha regulatory subunit"/>
    <property type="match status" value="1"/>
</dbReference>
<evidence type="ECO:0000313" key="15">
    <source>
        <dbReference type="Ensembl" id="ENSECAP00000000501.2"/>
    </source>
</evidence>
<evidence type="ECO:0000256" key="11">
    <source>
        <dbReference type="ARBA" id="ARBA00023157"/>
    </source>
</evidence>
<dbReference type="InterPro" id="IPR003117">
    <property type="entry name" value="cAMP_dep_PK_reg_su_I/II_a/b"/>
</dbReference>
<dbReference type="Pfam" id="PF00027">
    <property type="entry name" value="cNMP_binding"/>
    <property type="match status" value="2"/>
</dbReference>
<dbReference type="Bgee" id="ENSECAG00000000737">
    <property type="expression patterns" value="Expressed in testis and 23 other cell types or tissues"/>
</dbReference>
<dbReference type="PROSITE" id="PS00888">
    <property type="entry name" value="CNMP_BINDING_1"/>
    <property type="match status" value="2"/>
</dbReference>
<dbReference type="PRINTS" id="PR00103">
    <property type="entry name" value="CAMPKINASE"/>
</dbReference>
<dbReference type="CDD" id="cd00038">
    <property type="entry name" value="CAP_ED"/>
    <property type="match status" value="2"/>
</dbReference>
<keyword evidence="10" id="KW-0114">cAMP</keyword>
<evidence type="ECO:0000256" key="3">
    <source>
        <dbReference type="ARBA" id="ARBA00022475"/>
    </source>
</evidence>
<dbReference type="InterPro" id="IPR050503">
    <property type="entry name" value="cAMP-dep_PK_reg_su-like"/>
</dbReference>
<dbReference type="InterPro" id="IPR014710">
    <property type="entry name" value="RmlC-like_jellyroll"/>
</dbReference>
<accession>F7DX98</accession>
<dbReference type="Ensembl" id="ENSECAT00000000635.4">
    <property type="protein sequence ID" value="ENSECAP00000000501.2"/>
    <property type="gene ID" value="ENSECAG00000000737.4"/>
</dbReference>
<reference evidence="15" key="2">
    <citation type="submission" date="2025-08" db="UniProtKB">
        <authorList>
            <consortium name="Ensembl"/>
        </authorList>
    </citation>
    <scope>IDENTIFICATION</scope>
    <source>
        <strain evidence="15">Thoroughbred</strain>
    </source>
</reference>
<dbReference type="InterPro" id="IPR018488">
    <property type="entry name" value="cNMP-bd_CS"/>
</dbReference>
<dbReference type="SUPFAM" id="SSF47391">
    <property type="entry name" value="Dimerization-anchoring domain of cAMP-dependent PK regulatory subunit"/>
    <property type="match status" value="1"/>
</dbReference>
<dbReference type="PROSITE" id="PS00889">
    <property type="entry name" value="CNMP_BINDING_2"/>
    <property type="match status" value="1"/>
</dbReference>
<dbReference type="Pfam" id="PF02197">
    <property type="entry name" value="RIIa"/>
    <property type="match status" value="1"/>
</dbReference>
<dbReference type="InterPro" id="IPR000595">
    <property type="entry name" value="cNMP-bd_dom"/>
</dbReference>
<dbReference type="AlphaFoldDB" id="F7DX98"/>
<keyword evidence="7" id="KW-0547">Nucleotide-binding</keyword>
<dbReference type="GO" id="GO:0005886">
    <property type="term" value="C:plasma membrane"/>
    <property type="evidence" value="ECO:0007669"/>
    <property type="project" value="UniProtKB-SubCell"/>
</dbReference>
<reference evidence="15 16" key="1">
    <citation type="journal article" date="2009" name="Science">
        <title>Genome sequence, comparative analysis, and population genetics of the domestic horse.</title>
        <authorList>
            <consortium name="Broad Institute Genome Sequencing Platform"/>
            <consortium name="Broad Institute Whole Genome Assembly Team"/>
            <person name="Wade C.M."/>
            <person name="Giulotto E."/>
            <person name="Sigurdsson S."/>
            <person name="Zoli M."/>
            <person name="Gnerre S."/>
            <person name="Imsland F."/>
            <person name="Lear T.L."/>
            <person name="Adelson D.L."/>
            <person name="Bailey E."/>
            <person name="Bellone R.R."/>
            <person name="Bloecker H."/>
            <person name="Distl O."/>
            <person name="Edgar R.C."/>
            <person name="Garber M."/>
            <person name="Leeb T."/>
            <person name="Mauceli E."/>
            <person name="MacLeod J.N."/>
            <person name="Penedo M.C.T."/>
            <person name="Raison J.M."/>
            <person name="Sharpe T."/>
            <person name="Vogel J."/>
            <person name="Andersson L."/>
            <person name="Antczak D.F."/>
            <person name="Biagi T."/>
            <person name="Binns M.M."/>
            <person name="Chowdhary B.P."/>
            <person name="Coleman S.J."/>
            <person name="Della Valle G."/>
            <person name="Fryc S."/>
            <person name="Guerin G."/>
            <person name="Hasegawa T."/>
            <person name="Hill E.W."/>
            <person name="Jurka J."/>
            <person name="Kiialainen A."/>
            <person name="Lindgren G."/>
            <person name="Liu J."/>
            <person name="Magnani E."/>
            <person name="Mickelson J.R."/>
            <person name="Murray J."/>
            <person name="Nergadze S.G."/>
            <person name="Onofrio R."/>
            <person name="Pedroni S."/>
            <person name="Piras M.F."/>
            <person name="Raudsepp T."/>
            <person name="Rocchi M."/>
            <person name="Roeed K.H."/>
            <person name="Ryder O.A."/>
            <person name="Searle S."/>
            <person name="Skow L."/>
            <person name="Swinburne J.E."/>
            <person name="Syvaenen A.C."/>
            <person name="Tozaki T."/>
            <person name="Valberg S.J."/>
            <person name="Vaudin M."/>
            <person name="White J.R."/>
            <person name="Zody M.C."/>
            <person name="Lander E.S."/>
            <person name="Lindblad-Toh K."/>
        </authorList>
    </citation>
    <scope>NUCLEOTIDE SEQUENCE [LARGE SCALE GENOMIC DNA]</scope>
    <source>
        <strain evidence="15 16">Thoroughbred</strain>
    </source>
</reference>
<organism evidence="15 16">
    <name type="scientific">Equus caballus</name>
    <name type="common">Horse</name>
    <dbReference type="NCBI Taxonomy" id="9796"/>
    <lineage>
        <taxon>Eukaryota</taxon>
        <taxon>Metazoa</taxon>
        <taxon>Chordata</taxon>
        <taxon>Craniata</taxon>
        <taxon>Vertebrata</taxon>
        <taxon>Euteleostomi</taxon>
        <taxon>Mammalia</taxon>
        <taxon>Eutheria</taxon>
        <taxon>Laurasiatheria</taxon>
        <taxon>Perissodactyla</taxon>
        <taxon>Equidae</taxon>
        <taxon>Equus</taxon>
    </lineage>
</organism>
<dbReference type="FunCoup" id="F7DX98">
    <property type="interactions" value="2259"/>
</dbReference>
<keyword evidence="9" id="KW-0472">Membrane</keyword>
<evidence type="ECO:0000256" key="4">
    <source>
        <dbReference type="ARBA" id="ARBA00022553"/>
    </source>
</evidence>
<comment type="similarity">
    <text evidence="2">Belongs to the cAMP-dependent kinase regulatory chain family.</text>
</comment>
<evidence type="ECO:0000256" key="2">
    <source>
        <dbReference type="ARBA" id="ARBA00005753"/>
    </source>
</evidence>
<sequence>MASGSTEEERSLRECELYVQKHNIQALLKDSIVQLCTARPERPMAFLREYFERLEKEEAKQIQNLQKAGTRADSREDEISPPPPNPVVKGRRRRGAISAEVYTEEDAASYVRKVIPKDYKTMAALAKAIEKNVLFSHLDDNERSDIFDAMFPVSFIAGETVIQQGDEGDNFYVIDQGEMDVYVNNEWATSVGEGGSFGELALIYGTPRAATVKAKTNVKLWGIDRDSYRRILMGSTLRKRKMYEEFLSKVSILESLDKWERLTVADALEPVQFEDGQKIVVQGEPGDEFFIILEGSAAVLQRRSENEEFVEVGRLGPSDYFGMGFPHSKYIVALSHISVRYCRLP</sequence>
<dbReference type="GO" id="GO:0030552">
    <property type="term" value="F:cAMP binding"/>
    <property type="evidence" value="ECO:0007669"/>
    <property type="project" value="UniProtKB-KW"/>
</dbReference>
<dbReference type="SUPFAM" id="SSF51206">
    <property type="entry name" value="cAMP-binding domain-like"/>
    <property type="match status" value="2"/>
</dbReference>
<dbReference type="CDD" id="cd12101">
    <property type="entry name" value="DD_RIalpha_PKA"/>
    <property type="match status" value="1"/>
</dbReference>
<protein>
    <recommendedName>
        <fullName evidence="13">cAMP-dependent protein kinase type I-alpha regulatory subunit</fullName>
    </recommendedName>
</protein>
<keyword evidence="4" id="KW-0597">Phosphoprotein</keyword>
<evidence type="ECO:0000256" key="10">
    <source>
        <dbReference type="ARBA" id="ARBA00023149"/>
    </source>
</evidence>
<feature type="domain" description="Cyclic nucleotide-binding" evidence="14">
    <location>
        <begin position="252"/>
        <end position="322"/>
    </location>
</feature>
<dbReference type="FunFam" id="2.60.120.10:FF:000013">
    <property type="entry name" value="cAMP-dependent protein kinase type I regulatory subunit"/>
    <property type="match status" value="1"/>
</dbReference>
<proteinExistence type="evidence at protein level"/>
<keyword evidence="5" id="KW-0116">cAMP-binding</keyword>
<evidence type="ECO:0000256" key="9">
    <source>
        <dbReference type="ARBA" id="ARBA00023136"/>
    </source>
</evidence>
<keyword evidence="8" id="KW-0007">Acetylation</keyword>
<keyword evidence="3" id="KW-1003">Cell membrane</keyword>
<comment type="subcellular location">
    <subcellularLocation>
        <location evidence="1">Cell membrane</location>
    </subcellularLocation>
</comment>
<evidence type="ECO:0000256" key="1">
    <source>
        <dbReference type="ARBA" id="ARBA00004236"/>
    </source>
</evidence>
<keyword evidence="6" id="KW-0677">Repeat</keyword>
<gene>
    <name evidence="15 17" type="primary">PRKAR1A</name>
</gene>
<dbReference type="Proteomes" id="UP000002281">
    <property type="component" value="Chromosome 11"/>
</dbReference>
<dbReference type="PANTHER" id="PTHR11635">
    <property type="entry name" value="CAMP-DEPENDENT PROTEIN KINASE REGULATORY CHAIN"/>
    <property type="match status" value="1"/>
</dbReference>
<evidence type="ECO:0000256" key="6">
    <source>
        <dbReference type="ARBA" id="ARBA00022737"/>
    </source>
</evidence>
<name>F7DX98_HORSE</name>
<dbReference type="InterPro" id="IPR018490">
    <property type="entry name" value="cNMP-bd_dom_sf"/>
</dbReference>
<evidence type="ECO:0000313" key="16">
    <source>
        <dbReference type="Proteomes" id="UP000002281"/>
    </source>
</evidence>
<dbReference type="VGNC" id="VGNC:21842">
    <property type="gene designation" value="PRKAR1A"/>
</dbReference>
<keyword evidence="18" id="KW-1267">Proteomics identification</keyword>
<dbReference type="SMART" id="SM00394">
    <property type="entry name" value="RIIa"/>
    <property type="match status" value="1"/>
</dbReference>
<dbReference type="Gene3D" id="2.60.120.10">
    <property type="entry name" value="Jelly Rolls"/>
    <property type="match status" value="2"/>
</dbReference>
<dbReference type="GeneTree" id="ENSGT00940000155148"/>
<evidence type="ECO:0000256" key="8">
    <source>
        <dbReference type="ARBA" id="ARBA00022990"/>
    </source>
</evidence>
<dbReference type="SMART" id="SM00100">
    <property type="entry name" value="cNMP"/>
    <property type="match status" value="2"/>
</dbReference>
<dbReference type="PANTHER" id="PTHR11635:SF129">
    <property type="entry name" value="CAMP-DEPENDENT PROTEIN KINASE TYPE I-ALPHA REGULATORY SUBUNIT"/>
    <property type="match status" value="1"/>
</dbReference>
<reference evidence="15" key="3">
    <citation type="submission" date="2025-09" db="UniProtKB">
        <authorList>
            <consortium name="Ensembl"/>
        </authorList>
    </citation>
    <scope>IDENTIFICATION</scope>
    <source>
        <strain evidence="15">Thoroughbred</strain>
    </source>
</reference>
<evidence type="ECO:0007829" key="18">
    <source>
        <dbReference type="PeptideAtlas" id="F7DX98"/>
    </source>
</evidence>
<dbReference type="HOGENOM" id="CLU_018310_1_0_1"/>
<dbReference type="Gene3D" id="1.20.890.10">
    <property type="entry name" value="cAMP-dependent protein kinase regulatory subunit, dimerization-anchoring domain"/>
    <property type="match status" value="1"/>
</dbReference>
<evidence type="ECO:0000256" key="7">
    <source>
        <dbReference type="ARBA" id="ARBA00022741"/>
    </source>
</evidence>
<keyword evidence="16" id="KW-1185">Reference proteome</keyword>
<evidence type="ECO:0000313" key="17">
    <source>
        <dbReference type="VGNC" id="VGNC:21842"/>
    </source>
</evidence>
<feature type="domain" description="Cyclic nucleotide-binding" evidence="14">
    <location>
        <begin position="134"/>
        <end position="249"/>
    </location>
</feature>
<evidence type="ECO:0000256" key="12">
    <source>
        <dbReference type="ARBA" id="ARBA00037751"/>
    </source>
</evidence>
<keyword evidence="11" id="KW-1015">Disulfide bond</keyword>
<comment type="function">
    <text evidence="12">Regulatory subunit of the cAMP-dependent protein kinases involved in cAMP signaling in cells.</text>
</comment>